<evidence type="ECO:0000256" key="11">
    <source>
        <dbReference type="ARBA" id="ARBA00022840"/>
    </source>
</evidence>
<evidence type="ECO:0000256" key="5">
    <source>
        <dbReference type="ARBA" id="ARBA00022643"/>
    </source>
</evidence>
<dbReference type="PIRSF" id="PIRSF004491">
    <property type="entry name" value="FAD_Synth"/>
    <property type="match status" value="1"/>
</dbReference>
<evidence type="ECO:0000256" key="6">
    <source>
        <dbReference type="ARBA" id="ARBA00022679"/>
    </source>
</evidence>
<dbReference type="InterPro" id="IPR023465">
    <property type="entry name" value="Riboflavin_kinase_dom_sf"/>
</dbReference>
<dbReference type="InterPro" id="IPR015865">
    <property type="entry name" value="Riboflavin_kinase_bac/euk"/>
</dbReference>
<reference evidence="17" key="1">
    <citation type="journal article" date="2014" name="Int. J. Syst. Evol. Microbiol.">
        <title>Complete genome sequence of Corynebacterium casei LMG S-19264T (=DSM 44701T), isolated from a smear-ripened cheese.</title>
        <authorList>
            <consortium name="US DOE Joint Genome Institute (JGI-PGF)"/>
            <person name="Walter F."/>
            <person name="Albersmeier A."/>
            <person name="Kalinowski J."/>
            <person name="Ruckert C."/>
        </authorList>
    </citation>
    <scope>NUCLEOTIDE SEQUENCE</scope>
    <source>
        <strain evidence="17">CGMCC 1.12214</strain>
    </source>
</reference>
<evidence type="ECO:0000256" key="4">
    <source>
        <dbReference type="ARBA" id="ARBA00022630"/>
    </source>
</evidence>
<evidence type="ECO:0000256" key="14">
    <source>
        <dbReference type="ARBA" id="ARBA00049494"/>
    </source>
</evidence>
<dbReference type="InterPro" id="IPR023468">
    <property type="entry name" value="Riboflavin_kinase"/>
</dbReference>
<dbReference type="Gene3D" id="2.40.30.30">
    <property type="entry name" value="Riboflavin kinase-like"/>
    <property type="match status" value="1"/>
</dbReference>
<comment type="caution">
    <text evidence="17">The sequence shown here is derived from an EMBL/GenBank/DDBJ whole genome shotgun (WGS) entry which is preliminary data.</text>
</comment>
<dbReference type="Gene3D" id="3.40.50.620">
    <property type="entry name" value="HUPs"/>
    <property type="match status" value="1"/>
</dbReference>
<comment type="catalytic activity">
    <reaction evidence="13 15">
        <text>riboflavin + ATP = FMN + ADP + H(+)</text>
        <dbReference type="Rhea" id="RHEA:14357"/>
        <dbReference type="ChEBI" id="CHEBI:15378"/>
        <dbReference type="ChEBI" id="CHEBI:30616"/>
        <dbReference type="ChEBI" id="CHEBI:57986"/>
        <dbReference type="ChEBI" id="CHEBI:58210"/>
        <dbReference type="ChEBI" id="CHEBI:456216"/>
        <dbReference type="EC" id="2.7.1.26"/>
    </reaction>
</comment>
<sequence>MSAPGSTLSHERPFTVVRGAAPDVRALAGAVAAVGNFDGVHLGHKAVIGRAQALAARLGRPACVLTFDPHPRAFFRPDEPIFPLTPEPVKLALLARMGLDGAIVLPFDSALAAMTAQDFLADLFVRRLGLSGVVAGYDFHFGNNRQGTPAFLAEQGRALGLAVDIVEPMALEGGPVSSTAIRRALAEGGVEQAARLLGYRWVVRAAVQHGDKRGRTLGYPTANLRMAPGCALRHGIYAVRIAIDGAVHDGVASFGRRPTFDDGAPLLEVFVFDWSGDLYGRTVDVEFAAWLRGELKFDSAEALVARMDKDSLEARAALARAPDVPAPSALPLRSV</sequence>
<dbReference type="SMART" id="SM00904">
    <property type="entry name" value="Flavokinase"/>
    <property type="match status" value="1"/>
</dbReference>
<dbReference type="GO" id="GO:0009398">
    <property type="term" value="P:FMN biosynthetic process"/>
    <property type="evidence" value="ECO:0007669"/>
    <property type="project" value="UniProtKB-UniRule"/>
</dbReference>
<keyword evidence="4 15" id="KW-0285">Flavoprotein</keyword>
<dbReference type="Proteomes" id="UP000603912">
    <property type="component" value="Unassembled WGS sequence"/>
</dbReference>
<evidence type="ECO:0000259" key="16">
    <source>
        <dbReference type="SMART" id="SM00904"/>
    </source>
</evidence>
<dbReference type="InterPro" id="IPR014729">
    <property type="entry name" value="Rossmann-like_a/b/a_fold"/>
</dbReference>
<evidence type="ECO:0000313" key="17">
    <source>
        <dbReference type="EMBL" id="GGH11700.1"/>
    </source>
</evidence>
<dbReference type="PANTHER" id="PTHR22749:SF6">
    <property type="entry name" value="RIBOFLAVIN KINASE"/>
    <property type="match status" value="1"/>
</dbReference>
<dbReference type="GO" id="GO:0009231">
    <property type="term" value="P:riboflavin biosynthetic process"/>
    <property type="evidence" value="ECO:0007669"/>
    <property type="project" value="InterPro"/>
</dbReference>
<dbReference type="InterPro" id="IPR002606">
    <property type="entry name" value="Riboflavin_kinase_bac"/>
</dbReference>
<dbReference type="GO" id="GO:0005524">
    <property type="term" value="F:ATP binding"/>
    <property type="evidence" value="ECO:0007669"/>
    <property type="project" value="UniProtKB-UniRule"/>
</dbReference>
<dbReference type="FunFam" id="3.40.50.620:FF:000021">
    <property type="entry name" value="Riboflavin biosynthesis protein"/>
    <property type="match status" value="1"/>
</dbReference>
<evidence type="ECO:0000256" key="10">
    <source>
        <dbReference type="ARBA" id="ARBA00022827"/>
    </source>
</evidence>
<keyword evidence="12" id="KW-0511">Multifunctional enzyme</keyword>
<comment type="pathway">
    <text evidence="3 15">Cofactor biosynthesis; FMN biosynthesis; FMN from riboflavin (ATP route): step 1/1.</text>
</comment>
<dbReference type="NCBIfam" id="NF004160">
    <property type="entry name" value="PRK05627.1-3"/>
    <property type="match status" value="1"/>
</dbReference>
<reference evidence="17" key="2">
    <citation type="submission" date="2020-09" db="EMBL/GenBank/DDBJ databases">
        <authorList>
            <person name="Sun Q."/>
            <person name="Zhou Y."/>
        </authorList>
    </citation>
    <scope>NUCLEOTIDE SEQUENCE</scope>
    <source>
        <strain evidence="17">CGMCC 1.12214</strain>
    </source>
</reference>
<keyword evidence="7 15" id="KW-0548">Nucleotidyltransferase</keyword>
<dbReference type="RefSeq" id="WP_188516502.1">
    <property type="nucleotide sequence ID" value="NZ_BMES01000001.1"/>
</dbReference>
<evidence type="ECO:0000256" key="3">
    <source>
        <dbReference type="ARBA" id="ARBA00005201"/>
    </source>
</evidence>
<dbReference type="InterPro" id="IPR015864">
    <property type="entry name" value="FAD_synthase"/>
</dbReference>
<dbReference type="EC" id="2.7.1.26" evidence="15"/>
<keyword evidence="6 15" id="KW-0808">Transferase</keyword>
<keyword evidence="18" id="KW-1185">Reference proteome</keyword>
<evidence type="ECO:0000256" key="12">
    <source>
        <dbReference type="ARBA" id="ARBA00023268"/>
    </source>
</evidence>
<protein>
    <recommendedName>
        <fullName evidence="15">Riboflavin biosynthesis protein</fullName>
    </recommendedName>
    <domain>
        <recommendedName>
            <fullName evidence="15">Riboflavin kinase</fullName>
            <ecNumber evidence="15">2.7.1.26</ecNumber>
        </recommendedName>
        <alternativeName>
            <fullName evidence="15">Flavokinase</fullName>
        </alternativeName>
    </domain>
    <domain>
        <recommendedName>
            <fullName evidence="15">FMN adenylyltransferase</fullName>
            <ecNumber evidence="15">2.7.7.2</ecNumber>
        </recommendedName>
        <alternativeName>
            <fullName evidence="15">FAD pyrophosphorylase</fullName>
        </alternativeName>
        <alternativeName>
            <fullName evidence="15">FAD synthase</fullName>
        </alternativeName>
    </domain>
</protein>
<dbReference type="Pfam" id="PF01687">
    <property type="entry name" value="Flavokinase"/>
    <property type="match status" value="1"/>
</dbReference>
<feature type="domain" description="Riboflavin kinase" evidence="16">
    <location>
        <begin position="196"/>
        <end position="319"/>
    </location>
</feature>
<dbReference type="PANTHER" id="PTHR22749">
    <property type="entry name" value="RIBOFLAVIN KINASE/FMN ADENYLYLTRANSFERASE"/>
    <property type="match status" value="1"/>
</dbReference>
<dbReference type="EMBL" id="BMES01000001">
    <property type="protein sequence ID" value="GGH11700.1"/>
    <property type="molecule type" value="Genomic_DNA"/>
</dbReference>
<dbReference type="SUPFAM" id="SSF82114">
    <property type="entry name" value="Riboflavin kinase-like"/>
    <property type="match status" value="1"/>
</dbReference>
<name>A0A917I4I3_9HYPH</name>
<evidence type="ECO:0000256" key="8">
    <source>
        <dbReference type="ARBA" id="ARBA00022741"/>
    </source>
</evidence>
<accession>A0A917I4I3</accession>
<keyword evidence="11 15" id="KW-0067">ATP-binding</keyword>
<comment type="catalytic activity">
    <reaction evidence="14 15">
        <text>FMN + ATP + H(+) = FAD + diphosphate</text>
        <dbReference type="Rhea" id="RHEA:17237"/>
        <dbReference type="ChEBI" id="CHEBI:15378"/>
        <dbReference type="ChEBI" id="CHEBI:30616"/>
        <dbReference type="ChEBI" id="CHEBI:33019"/>
        <dbReference type="ChEBI" id="CHEBI:57692"/>
        <dbReference type="ChEBI" id="CHEBI:58210"/>
        <dbReference type="EC" id="2.7.7.2"/>
    </reaction>
</comment>
<dbReference type="GO" id="GO:0008531">
    <property type="term" value="F:riboflavin kinase activity"/>
    <property type="evidence" value="ECO:0007669"/>
    <property type="project" value="UniProtKB-UniRule"/>
</dbReference>
<dbReference type="Pfam" id="PF06574">
    <property type="entry name" value="FAD_syn"/>
    <property type="match status" value="1"/>
</dbReference>
<keyword evidence="9 15" id="KW-0418">Kinase</keyword>
<evidence type="ECO:0000256" key="2">
    <source>
        <dbReference type="ARBA" id="ARBA00004726"/>
    </source>
</evidence>
<dbReference type="GO" id="GO:0003919">
    <property type="term" value="F:FMN adenylyltransferase activity"/>
    <property type="evidence" value="ECO:0007669"/>
    <property type="project" value="UniProtKB-UniRule"/>
</dbReference>
<comment type="pathway">
    <text evidence="2 15">Cofactor biosynthesis; FAD biosynthesis; FAD from FMN: step 1/1.</text>
</comment>
<evidence type="ECO:0000256" key="13">
    <source>
        <dbReference type="ARBA" id="ARBA00047880"/>
    </source>
</evidence>
<evidence type="ECO:0000256" key="15">
    <source>
        <dbReference type="PIRNR" id="PIRNR004491"/>
    </source>
</evidence>
<gene>
    <name evidence="17" type="primary">ribF</name>
    <name evidence="17" type="ORF">GCM10007036_08940</name>
</gene>
<comment type="function">
    <text evidence="1">Catalyzes the phosphorylation of riboflavin to FMN followed by the adenylation of FMN to FAD.</text>
</comment>
<evidence type="ECO:0000313" key="18">
    <source>
        <dbReference type="Proteomes" id="UP000603912"/>
    </source>
</evidence>
<keyword evidence="10 15" id="KW-0274">FAD</keyword>
<organism evidence="17 18">
    <name type="scientific">Alsobacter metallidurans</name>
    <dbReference type="NCBI Taxonomy" id="340221"/>
    <lineage>
        <taxon>Bacteria</taxon>
        <taxon>Pseudomonadati</taxon>
        <taxon>Pseudomonadota</taxon>
        <taxon>Alphaproteobacteria</taxon>
        <taxon>Hyphomicrobiales</taxon>
        <taxon>Alsobacteraceae</taxon>
        <taxon>Alsobacter</taxon>
    </lineage>
</organism>
<keyword evidence="8 15" id="KW-0547">Nucleotide-binding</keyword>
<dbReference type="AlphaFoldDB" id="A0A917I4I3"/>
<proteinExistence type="inferred from homology"/>
<evidence type="ECO:0000256" key="7">
    <source>
        <dbReference type="ARBA" id="ARBA00022695"/>
    </source>
</evidence>
<evidence type="ECO:0000256" key="9">
    <source>
        <dbReference type="ARBA" id="ARBA00022777"/>
    </source>
</evidence>
<evidence type="ECO:0000256" key="1">
    <source>
        <dbReference type="ARBA" id="ARBA00002121"/>
    </source>
</evidence>
<dbReference type="EC" id="2.7.7.2" evidence="15"/>
<comment type="similarity">
    <text evidence="15">Belongs to the ribF family.</text>
</comment>
<dbReference type="NCBIfam" id="TIGR00083">
    <property type="entry name" value="ribF"/>
    <property type="match status" value="1"/>
</dbReference>
<dbReference type="SUPFAM" id="SSF52374">
    <property type="entry name" value="Nucleotidylyl transferase"/>
    <property type="match status" value="1"/>
</dbReference>
<dbReference type="GO" id="GO:0006747">
    <property type="term" value="P:FAD biosynthetic process"/>
    <property type="evidence" value="ECO:0007669"/>
    <property type="project" value="UniProtKB-UniRule"/>
</dbReference>
<keyword evidence="5 15" id="KW-0288">FMN</keyword>
<dbReference type="CDD" id="cd02064">
    <property type="entry name" value="FAD_synthetase_N"/>
    <property type="match status" value="1"/>
</dbReference>